<evidence type="ECO:0000313" key="3">
    <source>
        <dbReference type="EMBL" id="MFC6885996.1"/>
    </source>
</evidence>
<feature type="transmembrane region" description="Helical" evidence="2">
    <location>
        <begin position="477"/>
        <end position="496"/>
    </location>
</feature>
<name>A0ABW2CZH6_9ACTN</name>
<reference evidence="4" key="1">
    <citation type="journal article" date="2019" name="Int. J. Syst. Evol. Microbiol.">
        <title>The Global Catalogue of Microorganisms (GCM) 10K type strain sequencing project: providing services to taxonomists for standard genome sequencing and annotation.</title>
        <authorList>
            <consortium name="The Broad Institute Genomics Platform"/>
            <consortium name="The Broad Institute Genome Sequencing Center for Infectious Disease"/>
            <person name="Wu L."/>
            <person name="Ma J."/>
        </authorList>
    </citation>
    <scope>NUCLEOTIDE SEQUENCE [LARGE SCALE GENOMIC DNA]</scope>
    <source>
        <strain evidence="4">JCM 3369</strain>
    </source>
</reference>
<feature type="transmembrane region" description="Helical" evidence="2">
    <location>
        <begin position="349"/>
        <end position="375"/>
    </location>
</feature>
<dbReference type="EMBL" id="JBHSXS010000046">
    <property type="protein sequence ID" value="MFC6885996.1"/>
    <property type="molecule type" value="Genomic_DNA"/>
</dbReference>
<sequence length="503" mass="50369">MTAATASYRSTAPEAREGFAGLLLAEWTKLRSVPRWLMTLALSVLLTLAIALLSAAGHESASAGGGGGAAGGGGPAGEAAGRDEPPPPGTSDQGRFVHRTLRGDGSLVARVTAQAESHPGAKAGLMIRGSLRAGAPYAAVVVTPRHGVRMATGYRNGGPSRPGGAPSWLRLTRAGGTVTGYESADGRTWNRVGSVRPGGLGAAAEIGLLVASPDDVKVKRLFGGEMVESAPTDGRAAFDGVRVEGAASGPDAAWRDRDRSGGGPGAAGPDGVRPAPDLGALQAGRAVTLAGSGDVGPDEFASDETESALSGVLAGLIAIVALGVLFVTSEYRRGMIRTTLAVSPRRGRVLAAKATVAGAVSSAAGLVAAFGSLLLVAPVLRSNGLDAPSLADGTVLRAACGTAALLGLVAVLAVCAGTILRHGAAAISVVLLLLLVPYIAATGLPLSAARWVERLSPAAGFEIQRTVPQHDAALGPWAGLGVLCAFTAAAYGLALWRIRRSDA</sequence>
<evidence type="ECO:0000256" key="2">
    <source>
        <dbReference type="SAM" id="Phobius"/>
    </source>
</evidence>
<organism evidence="3 4">
    <name type="scientific">Actinomadura yumaensis</name>
    <dbReference type="NCBI Taxonomy" id="111807"/>
    <lineage>
        <taxon>Bacteria</taxon>
        <taxon>Bacillati</taxon>
        <taxon>Actinomycetota</taxon>
        <taxon>Actinomycetes</taxon>
        <taxon>Streptosporangiales</taxon>
        <taxon>Thermomonosporaceae</taxon>
        <taxon>Actinomadura</taxon>
    </lineage>
</organism>
<protein>
    <submittedName>
        <fullName evidence="3">ABC transporter permease subunit</fullName>
    </submittedName>
</protein>
<gene>
    <name evidence="3" type="ORF">ACFQKB_39980</name>
</gene>
<keyword evidence="2" id="KW-0472">Membrane</keyword>
<keyword evidence="2" id="KW-0812">Transmembrane</keyword>
<feature type="transmembrane region" description="Helical" evidence="2">
    <location>
        <begin position="308"/>
        <end position="328"/>
    </location>
</feature>
<proteinExistence type="predicted"/>
<accession>A0ABW2CZH6</accession>
<evidence type="ECO:0000256" key="1">
    <source>
        <dbReference type="SAM" id="MobiDB-lite"/>
    </source>
</evidence>
<feature type="region of interest" description="Disordered" evidence="1">
    <location>
        <begin position="61"/>
        <end position="97"/>
    </location>
</feature>
<feature type="transmembrane region" description="Helical" evidence="2">
    <location>
        <begin position="36"/>
        <end position="56"/>
    </location>
</feature>
<dbReference type="Pfam" id="PF12679">
    <property type="entry name" value="ABC2_membrane_2"/>
    <property type="match status" value="1"/>
</dbReference>
<feature type="compositionally biased region" description="Gly residues" evidence="1">
    <location>
        <begin position="63"/>
        <end position="76"/>
    </location>
</feature>
<evidence type="ECO:0000313" key="4">
    <source>
        <dbReference type="Proteomes" id="UP001596380"/>
    </source>
</evidence>
<keyword evidence="2" id="KW-1133">Transmembrane helix</keyword>
<feature type="transmembrane region" description="Helical" evidence="2">
    <location>
        <begin position="395"/>
        <end position="416"/>
    </location>
</feature>
<dbReference type="Proteomes" id="UP001596380">
    <property type="component" value="Unassembled WGS sequence"/>
</dbReference>
<dbReference type="Gene3D" id="2.60.120.200">
    <property type="match status" value="1"/>
</dbReference>
<keyword evidence="4" id="KW-1185">Reference proteome</keyword>
<comment type="caution">
    <text evidence="3">The sequence shown here is derived from an EMBL/GenBank/DDBJ whole genome shotgun (WGS) entry which is preliminary data.</text>
</comment>
<dbReference type="RefSeq" id="WP_378064028.1">
    <property type="nucleotide sequence ID" value="NZ_JBHSXS010000046.1"/>
</dbReference>
<feature type="region of interest" description="Disordered" evidence="1">
    <location>
        <begin position="247"/>
        <end position="275"/>
    </location>
</feature>
<feature type="transmembrane region" description="Helical" evidence="2">
    <location>
        <begin position="423"/>
        <end position="441"/>
    </location>
</feature>